<name>A0A8X8BE12_BRACI</name>
<gene>
    <name evidence="1" type="ORF">Bca52824_002552</name>
</gene>
<evidence type="ECO:0000313" key="2">
    <source>
        <dbReference type="Proteomes" id="UP000886595"/>
    </source>
</evidence>
<proteinExistence type="predicted"/>
<comment type="caution">
    <text evidence="1">The sequence shown here is derived from an EMBL/GenBank/DDBJ whole genome shotgun (WGS) entry which is preliminary data.</text>
</comment>
<keyword evidence="2" id="KW-1185">Reference proteome</keyword>
<sequence>MGSVEHACDKGDAVNEYCKLGCASSVCGGLTTLQNSDATEIVNGQLHTAPTHVLISAPRAQLKQLKLPNKHIHEQ</sequence>
<accession>A0A8X8BE12</accession>
<dbReference type="OrthoDB" id="1094916at2759"/>
<dbReference type="AlphaFoldDB" id="A0A8X8BE12"/>
<protein>
    <submittedName>
        <fullName evidence="1">Uncharacterized protein</fullName>
    </submittedName>
</protein>
<dbReference type="EMBL" id="JAAMPC010000001">
    <property type="protein sequence ID" value="KAG2331372.1"/>
    <property type="molecule type" value="Genomic_DNA"/>
</dbReference>
<dbReference type="Proteomes" id="UP000886595">
    <property type="component" value="Unassembled WGS sequence"/>
</dbReference>
<reference evidence="1 2" key="1">
    <citation type="submission" date="2020-02" db="EMBL/GenBank/DDBJ databases">
        <authorList>
            <person name="Ma Q."/>
            <person name="Huang Y."/>
            <person name="Song X."/>
            <person name="Pei D."/>
        </authorList>
    </citation>
    <scope>NUCLEOTIDE SEQUENCE [LARGE SCALE GENOMIC DNA]</scope>
    <source>
        <strain evidence="1">Sxm20200214</strain>
        <tissue evidence="1">Leaf</tissue>
    </source>
</reference>
<organism evidence="1 2">
    <name type="scientific">Brassica carinata</name>
    <name type="common">Ethiopian mustard</name>
    <name type="synonym">Abyssinian cabbage</name>
    <dbReference type="NCBI Taxonomy" id="52824"/>
    <lineage>
        <taxon>Eukaryota</taxon>
        <taxon>Viridiplantae</taxon>
        <taxon>Streptophyta</taxon>
        <taxon>Embryophyta</taxon>
        <taxon>Tracheophyta</taxon>
        <taxon>Spermatophyta</taxon>
        <taxon>Magnoliopsida</taxon>
        <taxon>eudicotyledons</taxon>
        <taxon>Gunneridae</taxon>
        <taxon>Pentapetalae</taxon>
        <taxon>rosids</taxon>
        <taxon>malvids</taxon>
        <taxon>Brassicales</taxon>
        <taxon>Brassicaceae</taxon>
        <taxon>Brassiceae</taxon>
        <taxon>Brassica</taxon>
    </lineage>
</organism>
<evidence type="ECO:0000313" key="1">
    <source>
        <dbReference type="EMBL" id="KAG2331372.1"/>
    </source>
</evidence>